<feature type="transmembrane region" description="Helical" evidence="2">
    <location>
        <begin position="215"/>
        <end position="235"/>
    </location>
</feature>
<feature type="transmembrane region" description="Helical" evidence="2">
    <location>
        <begin position="388"/>
        <end position="406"/>
    </location>
</feature>
<keyword evidence="2" id="KW-0472">Membrane</keyword>
<feature type="compositionally biased region" description="Polar residues" evidence="1">
    <location>
        <begin position="12"/>
        <end position="23"/>
    </location>
</feature>
<evidence type="ECO:0000256" key="2">
    <source>
        <dbReference type="SAM" id="Phobius"/>
    </source>
</evidence>
<feature type="region of interest" description="Disordered" evidence="1">
    <location>
        <begin position="1"/>
        <end position="25"/>
    </location>
</feature>
<protein>
    <submittedName>
        <fullName evidence="3">Uncharacterized protein</fullName>
    </submittedName>
</protein>
<feature type="transmembrane region" description="Helical" evidence="2">
    <location>
        <begin position="346"/>
        <end position="367"/>
    </location>
</feature>
<comment type="caution">
    <text evidence="3">The sequence shown here is derived from an EMBL/GenBank/DDBJ whole genome shotgun (WGS) entry which is preliminary data.</text>
</comment>
<dbReference type="AlphaFoldDB" id="A0AAV2ZC70"/>
<dbReference type="SUPFAM" id="SSF103473">
    <property type="entry name" value="MFS general substrate transporter"/>
    <property type="match status" value="1"/>
</dbReference>
<feature type="transmembrane region" description="Helical" evidence="2">
    <location>
        <begin position="597"/>
        <end position="615"/>
    </location>
</feature>
<feature type="transmembrane region" description="Helical" evidence="2">
    <location>
        <begin position="78"/>
        <end position="100"/>
    </location>
</feature>
<keyword evidence="2" id="KW-1133">Transmembrane helix</keyword>
<feature type="transmembrane region" description="Helical" evidence="2">
    <location>
        <begin position="172"/>
        <end position="195"/>
    </location>
</feature>
<name>A0AAV2ZC70_9STRA</name>
<keyword evidence="4" id="KW-1185">Reference proteome</keyword>
<accession>A0AAV2ZC70</accession>
<keyword evidence="2" id="KW-0812">Transmembrane</keyword>
<gene>
    <name evidence="3" type="ORF">N0F65_005981</name>
</gene>
<dbReference type="InterPro" id="IPR036259">
    <property type="entry name" value="MFS_trans_sf"/>
</dbReference>
<evidence type="ECO:0000313" key="3">
    <source>
        <dbReference type="EMBL" id="DBA02954.1"/>
    </source>
</evidence>
<feature type="transmembrane region" description="Helical" evidence="2">
    <location>
        <begin position="562"/>
        <end position="585"/>
    </location>
</feature>
<organism evidence="3 4">
    <name type="scientific">Lagenidium giganteum</name>
    <dbReference type="NCBI Taxonomy" id="4803"/>
    <lineage>
        <taxon>Eukaryota</taxon>
        <taxon>Sar</taxon>
        <taxon>Stramenopiles</taxon>
        <taxon>Oomycota</taxon>
        <taxon>Peronosporomycetes</taxon>
        <taxon>Pythiales</taxon>
        <taxon>Pythiaceae</taxon>
    </lineage>
</organism>
<feature type="transmembrane region" description="Helical" evidence="2">
    <location>
        <begin position="112"/>
        <end position="137"/>
    </location>
</feature>
<reference evidence="3" key="1">
    <citation type="submission" date="2022-11" db="EMBL/GenBank/DDBJ databases">
        <authorList>
            <person name="Morgan W.R."/>
            <person name="Tartar A."/>
        </authorList>
    </citation>
    <scope>NUCLEOTIDE SEQUENCE</scope>
    <source>
        <strain evidence="3">ARSEF 373</strain>
    </source>
</reference>
<feature type="transmembrane region" description="Helical" evidence="2">
    <location>
        <begin position="255"/>
        <end position="274"/>
    </location>
</feature>
<evidence type="ECO:0000313" key="4">
    <source>
        <dbReference type="Proteomes" id="UP001146120"/>
    </source>
</evidence>
<proteinExistence type="predicted"/>
<evidence type="ECO:0000256" key="1">
    <source>
        <dbReference type="SAM" id="MobiDB-lite"/>
    </source>
</evidence>
<reference evidence="3" key="2">
    <citation type="journal article" date="2023" name="Microbiol Resour">
        <title>Decontamination and Annotation of the Draft Genome Sequence of the Oomycete Lagenidium giganteum ARSEF 373.</title>
        <authorList>
            <person name="Morgan W.R."/>
            <person name="Tartar A."/>
        </authorList>
    </citation>
    <scope>NUCLEOTIDE SEQUENCE</scope>
    <source>
        <strain evidence="3">ARSEF 373</strain>
    </source>
</reference>
<dbReference type="Proteomes" id="UP001146120">
    <property type="component" value="Unassembled WGS sequence"/>
</dbReference>
<sequence length="638" mass="69939">MLRRLPAPINVVPSQTGPASSKTMETKKLNPIEPKVIDKKMDKKVDKKGKANPDQMTINVQAWPQPQHGPRRFTIAPLLVYSILFSSTATLQCAVLNFQFELRRLLRMDTLPVSMLLLVCWAVTGIATLAGGVVGDLVTDRVVLLRRSMPLWAAGLSGFQVASFKVPVPVYVFSLTCAFIWSWAAHGLFVGNAFLLATDDSSSSAVASASRPHLACCLAAMAMGSTLVQVVFFSLVDIRTLAPSADEGILNTSGVGFGCMLLLSVLLLATLVGFERRAWHYKPSRMDKLERKMALASRAVLGWRDMHQVYRHRGVRCVAVLAVCLLVLGVLLSFVSVFLNATPWKLAPFLLIVIGWLLALLMTKSLITPSEAVQTKCDDLGVPVRQMTRGFLTLVFVGIAAFAAFVRAQFYSTLLTQVCQTRLQFPGGHLRLDPRLLGALATTWSFVVLPMAEVWRTRYVHRHKPSLAWLAHSAHTPVDFRISTLLWLVGLFFASVVELYRRSSRHLAPPRDGNCGKMASVEFSFLWAVPHVLLLGAADACFRLSFHDELQALATRTTMPGLIHGLAALADTIGNASALAQASMLSSWLFRPEPTDLALLLLLTTAGAALAYSLLRRALAQAEDDDDDENHADECETP</sequence>
<feature type="transmembrane region" description="Helical" evidence="2">
    <location>
        <begin position="485"/>
        <end position="503"/>
    </location>
</feature>
<dbReference type="EMBL" id="DAKRPA010000025">
    <property type="protein sequence ID" value="DBA02954.1"/>
    <property type="molecule type" value="Genomic_DNA"/>
</dbReference>
<feature type="transmembrane region" description="Helical" evidence="2">
    <location>
        <begin position="314"/>
        <end position="340"/>
    </location>
</feature>